<dbReference type="InterPro" id="IPR004723">
    <property type="entry name" value="AONS_Archaea/Proteobacteria"/>
</dbReference>
<dbReference type="RefSeq" id="WP_345920314.1">
    <property type="nucleotide sequence ID" value="NZ_JBDIVE010000007.1"/>
</dbReference>
<feature type="modified residue" description="N6-(pyridoxal phosphate)lysine" evidence="8">
    <location>
        <position position="246"/>
    </location>
</feature>
<gene>
    <name evidence="8 10" type="primary">bioF</name>
    <name evidence="10" type="ORF">ABDB84_13730</name>
</gene>
<dbReference type="NCBIfam" id="TIGR00858">
    <property type="entry name" value="bioF"/>
    <property type="match status" value="1"/>
</dbReference>
<evidence type="ECO:0000256" key="6">
    <source>
        <dbReference type="ARBA" id="ARBA00022898"/>
    </source>
</evidence>
<protein>
    <recommendedName>
        <fullName evidence="8">8-amino-7-oxononanoate synthase</fullName>
        <shortName evidence="8">AONS</shortName>
        <ecNumber evidence="8">2.3.1.47</ecNumber>
    </recommendedName>
    <alternativeName>
        <fullName evidence="8">7-keto-8-amino-pelargonic acid synthase</fullName>
        <shortName evidence="8">7-KAP synthase</shortName>
        <shortName evidence="8">KAPA synthase</shortName>
    </alternativeName>
    <alternativeName>
        <fullName evidence="8">8-amino-7-ketopelargonate synthase</fullName>
    </alternativeName>
</protein>
<dbReference type="CDD" id="cd06454">
    <property type="entry name" value="KBL_like"/>
    <property type="match status" value="1"/>
</dbReference>
<evidence type="ECO:0000256" key="4">
    <source>
        <dbReference type="ARBA" id="ARBA00022679"/>
    </source>
</evidence>
<comment type="subunit">
    <text evidence="3 8">Homodimer.</text>
</comment>
<name>A0ABU9Z0E3_9RHOO</name>
<accession>A0ABU9Z0E3</accession>
<feature type="binding site" evidence="8">
    <location>
        <position position="141"/>
    </location>
    <ligand>
        <name>substrate</name>
    </ligand>
</feature>
<keyword evidence="4 8" id="KW-0808">Transferase</keyword>
<dbReference type="SUPFAM" id="SSF53383">
    <property type="entry name" value="PLP-dependent transferases"/>
    <property type="match status" value="1"/>
</dbReference>
<dbReference type="InterPro" id="IPR015424">
    <property type="entry name" value="PyrdxlP-dep_Trfase"/>
</dbReference>
<comment type="pathway">
    <text evidence="2 8">Cofactor biosynthesis; biotin biosynthesis.</text>
</comment>
<evidence type="ECO:0000313" key="11">
    <source>
        <dbReference type="Proteomes" id="UP001410394"/>
    </source>
</evidence>
<comment type="similarity">
    <text evidence="8">Belongs to the class-II pyridoxal-phosphate-dependent aminotransferase family. BioF subfamily.</text>
</comment>
<feature type="domain" description="Aminotransferase class I/classII large" evidence="9">
    <location>
        <begin position="49"/>
        <end position="388"/>
    </location>
</feature>
<evidence type="ECO:0000259" key="9">
    <source>
        <dbReference type="Pfam" id="PF00155"/>
    </source>
</evidence>
<dbReference type="InterPro" id="IPR015421">
    <property type="entry name" value="PyrdxlP-dep_Trfase_major"/>
</dbReference>
<dbReference type="Pfam" id="PF00155">
    <property type="entry name" value="Aminotran_1_2"/>
    <property type="match status" value="1"/>
</dbReference>
<keyword evidence="5 8" id="KW-0093">Biotin biosynthesis</keyword>
<reference evidence="10 11" key="1">
    <citation type="journal article" date="2018" name="Int. J. Syst. Evol. Microbiol.">
        <title>Uliginosibacterium sediminicola sp. nov., isolated from freshwater sediment.</title>
        <authorList>
            <person name="Hwang W.M."/>
            <person name="Kim S.M."/>
            <person name="Kang K."/>
            <person name="Ahn T.Y."/>
        </authorList>
    </citation>
    <scope>NUCLEOTIDE SEQUENCE [LARGE SCALE GENOMIC DNA]</scope>
    <source>
        <strain evidence="10 11">M1-21</strain>
    </source>
</reference>
<keyword evidence="10" id="KW-0012">Acyltransferase</keyword>
<dbReference type="Gene3D" id="3.40.640.10">
    <property type="entry name" value="Type I PLP-dependent aspartate aminotransferase-like (Major domain)"/>
    <property type="match status" value="1"/>
</dbReference>
<dbReference type="EC" id="2.3.1.47" evidence="8"/>
<keyword evidence="6 8" id="KW-0663">Pyridoxal phosphate</keyword>
<feature type="binding site" evidence="8">
    <location>
        <begin position="116"/>
        <end position="117"/>
    </location>
    <ligand>
        <name>pyridoxal 5'-phosphate</name>
        <dbReference type="ChEBI" id="CHEBI:597326"/>
    </ligand>
</feature>
<comment type="catalytic activity">
    <reaction evidence="7 8">
        <text>6-carboxyhexanoyl-[ACP] + L-alanine + H(+) = (8S)-8-amino-7-oxononanoate + holo-[ACP] + CO2</text>
        <dbReference type="Rhea" id="RHEA:42288"/>
        <dbReference type="Rhea" id="RHEA-COMP:9685"/>
        <dbReference type="Rhea" id="RHEA-COMP:9955"/>
        <dbReference type="ChEBI" id="CHEBI:15378"/>
        <dbReference type="ChEBI" id="CHEBI:16526"/>
        <dbReference type="ChEBI" id="CHEBI:57972"/>
        <dbReference type="ChEBI" id="CHEBI:64479"/>
        <dbReference type="ChEBI" id="CHEBI:78846"/>
        <dbReference type="ChEBI" id="CHEBI:149468"/>
        <dbReference type="EC" id="2.3.1.47"/>
    </reaction>
</comment>
<dbReference type="EMBL" id="JBDIVE010000007">
    <property type="protein sequence ID" value="MEN3069546.1"/>
    <property type="molecule type" value="Genomic_DNA"/>
</dbReference>
<dbReference type="HAMAP" id="MF_01693">
    <property type="entry name" value="BioF_aminotrans_2"/>
    <property type="match status" value="1"/>
</dbReference>
<evidence type="ECO:0000313" key="10">
    <source>
        <dbReference type="EMBL" id="MEN3069546.1"/>
    </source>
</evidence>
<evidence type="ECO:0000256" key="1">
    <source>
        <dbReference type="ARBA" id="ARBA00001933"/>
    </source>
</evidence>
<feature type="binding site" evidence="8">
    <location>
        <position position="243"/>
    </location>
    <ligand>
        <name>pyridoxal 5'-phosphate</name>
        <dbReference type="ChEBI" id="CHEBI:597326"/>
    </ligand>
</feature>
<feature type="binding site" evidence="8">
    <location>
        <position position="187"/>
    </location>
    <ligand>
        <name>pyridoxal 5'-phosphate</name>
        <dbReference type="ChEBI" id="CHEBI:597326"/>
    </ligand>
</feature>
<dbReference type="PANTHER" id="PTHR13693:SF100">
    <property type="entry name" value="8-AMINO-7-OXONONANOATE SYNTHASE"/>
    <property type="match status" value="1"/>
</dbReference>
<sequence>MHTPTPPQFPLLDALDHELTALDAQSLRRRRRTVESACGPRVEVAGETLLAFASNDYLGLAADPRLAQAAALAAQRWGVGAGASHLVSGHSRAHEALEEALAEFTGNQAALLFSTGYMANIAVMPALLGRNGDIFADRLNHASLVDGAQLARASLNRYAHVDMGMLAAQLAASTAREKLIVSDAVFSMDGNIAPLAQLLELAERHNAWLLLDDAHGFGVLGPQGRGSVAAAGLKSERLIYMGTLGKAAGVSGAFVAGSRKLIDWLQQRARPYIFTTAMPPMLAEVLLSALQLIEAADDRRAHLTALIAQLRTGLAAQQSRLMPSSTPIQPLLIGDNAATLAVAEALHARQLWVPAIRPPTVPVGAARLRISLSAAHSLADVDTLCQALSEILPA</sequence>
<evidence type="ECO:0000256" key="5">
    <source>
        <dbReference type="ARBA" id="ARBA00022756"/>
    </source>
</evidence>
<feature type="binding site" evidence="8">
    <location>
        <position position="360"/>
    </location>
    <ligand>
        <name>substrate</name>
    </ligand>
</feature>
<proteinExistence type="inferred from homology"/>
<feature type="binding site" evidence="8">
    <location>
        <position position="215"/>
    </location>
    <ligand>
        <name>pyridoxal 5'-phosphate</name>
        <dbReference type="ChEBI" id="CHEBI:597326"/>
    </ligand>
</feature>
<feature type="binding site" evidence="8">
    <location>
        <position position="29"/>
    </location>
    <ligand>
        <name>substrate</name>
    </ligand>
</feature>
<dbReference type="InterPro" id="IPR022834">
    <property type="entry name" value="AONS_Proteobacteria"/>
</dbReference>
<comment type="function">
    <text evidence="8">Catalyzes the decarboxylative condensation of pimeloyl-[acyl-carrier protein] and L-alanine to produce 8-amino-7-oxononanoate (AON), [acyl-carrier protein], and carbon dioxide.</text>
</comment>
<evidence type="ECO:0000256" key="3">
    <source>
        <dbReference type="ARBA" id="ARBA00011738"/>
    </source>
</evidence>
<dbReference type="GO" id="GO:0008710">
    <property type="term" value="F:8-amino-7-oxononanoate synthase activity"/>
    <property type="evidence" value="ECO:0007669"/>
    <property type="project" value="UniProtKB-EC"/>
</dbReference>
<dbReference type="PANTHER" id="PTHR13693">
    <property type="entry name" value="CLASS II AMINOTRANSFERASE/8-AMINO-7-OXONONANOATE SYNTHASE"/>
    <property type="match status" value="1"/>
</dbReference>
<evidence type="ECO:0000256" key="8">
    <source>
        <dbReference type="HAMAP-Rule" id="MF_01693"/>
    </source>
</evidence>
<evidence type="ECO:0000256" key="7">
    <source>
        <dbReference type="ARBA" id="ARBA00047715"/>
    </source>
</evidence>
<dbReference type="InterPro" id="IPR015422">
    <property type="entry name" value="PyrdxlP-dep_Trfase_small"/>
</dbReference>
<dbReference type="InterPro" id="IPR050087">
    <property type="entry name" value="AON_synthase_class-II"/>
</dbReference>
<organism evidence="10 11">
    <name type="scientific">Uliginosibacterium sediminicola</name>
    <dbReference type="NCBI Taxonomy" id="2024550"/>
    <lineage>
        <taxon>Bacteria</taxon>
        <taxon>Pseudomonadati</taxon>
        <taxon>Pseudomonadota</taxon>
        <taxon>Betaproteobacteria</taxon>
        <taxon>Rhodocyclales</taxon>
        <taxon>Zoogloeaceae</taxon>
        <taxon>Uliginosibacterium</taxon>
    </lineage>
</organism>
<comment type="caution">
    <text evidence="10">The sequence shown here is derived from an EMBL/GenBank/DDBJ whole genome shotgun (WGS) entry which is preliminary data.</text>
</comment>
<dbReference type="Gene3D" id="3.90.1150.10">
    <property type="entry name" value="Aspartate Aminotransferase, domain 1"/>
    <property type="match status" value="1"/>
</dbReference>
<keyword evidence="11" id="KW-1185">Reference proteome</keyword>
<comment type="cofactor">
    <cofactor evidence="1 8">
        <name>pyridoxal 5'-phosphate</name>
        <dbReference type="ChEBI" id="CHEBI:597326"/>
    </cofactor>
</comment>
<dbReference type="InterPro" id="IPR004839">
    <property type="entry name" value="Aminotransferase_I/II_large"/>
</dbReference>
<dbReference type="Proteomes" id="UP001410394">
    <property type="component" value="Unassembled WGS sequence"/>
</dbReference>
<evidence type="ECO:0000256" key="2">
    <source>
        <dbReference type="ARBA" id="ARBA00004746"/>
    </source>
</evidence>